<comment type="caution">
    <text evidence="5">The sequence shown here is derived from an EMBL/GenBank/DDBJ whole genome shotgun (WGS) entry which is preliminary data.</text>
</comment>
<keyword evidence="6" id="KW-1185">Reference proteome</keyword>
<name>A0AAJ0GZZ2_9PEZI</name>
<feature type="repeat" description="ANK" evidence="3">
    <location>
        <begin position="97"/>
        <end position="129"/>
    </location>
</feature>
<dbReference type="GeneID" id="87880635"/>
<sequence>MNSGAPGLPSIFRVDSDVTHAEDEGGDAAHLRQAVIEGDEGLVRELLDHGADIEAADIVGRRALHQAVFRSGIKRNSITLAKLLLDCGANVEATTYDGEKPLWIAAKHGTVAMAKMLLERGADVESFNPKSGTTALFEAVNRGHVGLIELLLESGADIDARPLASHDASRRQDVGGRMSPESPDLVLTGAPRYSRHHRHYGGKELRPGAGHGHGDGSKAKTKYSLLDYLAGKSASKKDDVTEELEVRPAKRKRRTGSVYRRATTSHGGHEHAYPTPAPDLPPERFTDSGPGAALPRRGDVPTAQPHAGRELPLHQAVANGHAEVVKLLLQHGADPGIRDKNGRTAKQVAEQQDLEELATLFRTGPVLEGPAITSDKGKQREVPLVIPAPHPTPRNNPAKMAACQAFEATIIEFYTEEREQRYQQSATIYDLLYGKGPDEILSERRPESLQPRQADFTWYHLPANNVGVVTCTNKTWSMC</sequence>
<dbReference type="SUPFAM" id="SSF48403">
    <property type="entry name" value="Ankyrin repeat"/>
    <property type="match status" value="1"/>
</dbReference>
<dbReference type="PANTHER" id="PTHR24171">
    <property type="entry name" value="ANKYRIN REPEAT DOMAIN-CONTAINING PROTEIN 39-RELATED"/>
    <property type="match status" value="1"/>
</dbReference>
<dbReference type="RefSeq" id="XP_062725042.1">
    <property type="nucleotide sequence ID" value="XM_062861806.1"/>
</dbReference>
<dbReference type="InterPro" id="IPR036770">
    <property type="entry name" value="Ankyrin_rpt-contain_sf"/>
</dbReference>
<evidence type="ECO:0000256" key="2">
    <source>
        <dbReference type="ARBA" id="ARBA00023043"/>
    </source>
</evidence>
<accession>A0AAJ0GZZ2</accession>
<dbReference type="EMBL" id="JAUDZG010000002">
    <property type="protein sequence ID" value="KAK3309262.1"/>
    <property type="molecule type" value="Genomic_DNA"/>
</dbReference>
<feature type="repeat" description="ANK" evidence="3">
    <location>
        <begin position="308"/>
        <end position="340"/>
    </location>
</feature>
<feature type="repeat" description="ANK" evidence="3">
    <location>
        <begin position="59"/>
        <end position="96"/>
    </location>
</feature>
<evidence type="ECO:0000313" key="5">
    <source>
        <dbReference type="EMBL" id="KAK3309262.1"/>
    </source>
</evidence>
<reference evidence="5" key="1">
    <citation type="journal article" date="2023" name="Mol. Phylogenet. Evol.">
        <title>Genome-scale phylogeny and comparative genomics of the fungal order Sordariales.</title>
        <authorList>
            <person name="Hensen N."/>
            <person name="Bonometti L."/>
            <person name="Westerberg I."/>
            <person name="Brannstrom I.O."/>
            <person name="Guillou S."/>
            <person name="Cros-Aarteil S."/>
            <person name="Calhoun S."/>
            <person name="Haridas S."/>
            <person name="Kuo A."/>
            <person name="Mondo S."/>
            <person name="Pangilinan J."/>
            <person name="Riley R."/>
            <person name="LaButti K."/>
            <person name="Andreopoulos B."/>
            <person name="Lipzen A."/>
            <person name="Chen C."/>
            <person name="Yan M."/>
            <person name="Daum C."/>
            <person name="Ng V."/>
            <person name="Clum A."/>
            <person name="Steindorff A."/>
            <person name="Ohm R.A."/>
            <person name="Martin F."/>
            <person name="Silar P."/>
            <person name="Natvig D.O."/>
            <person name="Lalanne C."/>
            <person name="Gautier V."/>
            <person name="Ament-Velasquez S.L."/>
            <person name="Kruys A."/>
            <person name="Hutchinson M.I."/>
            <person name="Powell A.J."/>
            <person name="Barry K."/>
            <person name="Miller A.N."/>
            <person name="Grigoriev I.V."/>
            <person name="Debuchy R."/>
            <person name="Gladieux P."/>
            <person name="Hiltunen Thoren M."/>
            <person name="Johannesson H."/>
        </authorList>
    </citation>
    <scope>NUCLEOTIDE SEQUENCE</scope>
    <source>
        <strain evidence="5">CBS 333.67</strain>
    </source>
</reference>
<dbReference type="InterPro" id="IPR002110">
    <property type="entry name" value="Ankyrin_rpt"/>
</dbReference>
<dbReference type="Proteomes" id="UP001273166">
    <property type="component" value="Unassembled WGS sequence"/>
</dbReference>
<feature type="compositionally biased region" description="Basic and acidic residues" evidence="4">
    <location>
        <begin position="201"/>
        <end position="218"/>
    </location>
</feature>
<feature type="compositionally biased region" description="Basic and acidic residues" evidence="4">
    <location>
        <begin position="236"/>
        <end position="248"/>
    </location>
</feature>
<evidence type="ECO:0000313" key="6">
    <source>
        <dbReference type="Proteomes" id="UP001273166"/>
    </source>
</evidence>
<keyword evidence="2 3" id="KW-0040">ANK repeat</keyword>
<evidence type="ECO:0000256" key="4">
    <source>
        <dbReference type="SAM" id="MobiDB-lite"/>
    </source>
</evidence>
<dbReference type="Pfam" id="PF00023">
    <property type="entry name" value="Ank"/>
    <property type="match status" value="1"/>
</dbReference>
<keyword evidence="1" id="KW-0677">Repeat</keyword>
<feature type="repeat" description="ANK" evidence="3">
    <location>
        <begin position="26"/>
        <end position="58"/>
    </location>
</feature>
<dbReference type="SMART" id="SM00248">
    <property type="entry name" value="ANK"/>
    <property type="match status" value="5"/>
</dbReference>
<dbReference type="Gene3D" id="1.25.40.20">
    <property type="entry name" value="Ankyrin repeat-containing domain"/>
    <property type="match status" value="2"/>
</dbReference>
<feature type="region of interest" description="Disordered" evidence="4">
    <location>
        <begin position="236"/>
        <end position="306"/>
    </location>
</feature>
<gene>
    <name evidence="5" type="ORF">B0T15DRAFT_135774</name>
</gene>
<proteinExistence type="predicted"/>
<evidence type="ECO:0000256" key="1">
    <source>
        <dbReference type="ARBA" id="ARBA00022737"/>
    </source>
</evidence>
<organism evidence="5 6">
    <name type="scientific">Chaetomium strumarium</name>
    <dbReference type="NCBI Taxonomy" id="1170767"/>
    <lineage>
        <taxon>Eukaryota</taxon>
        <taxon>Fungi</taxon>
        <taxon>Dikarya</taxon>
        <taxon>Ascomycota</taxon>
        <taxon>Pezizomycotina</taxon>
        <taxon>Sordariomycetes</taxon>
        <taxon>Sordariomycetidae</taxon>
        <taxon>Sordariales</taxon>
        <taxon>Chaetomiaceae</taxon>
        <taxon>Chaetomium</taxon>
    </lineage>
</organism>
<dbReference type="PRINTS" id="PR01415">
    <property type="entry name" value="ANKYRIN"/>
</dbReference>
<protein>
    <submittedName>
        <fullName evidence="5">Ankyrin repeat-containing domain protein</fullName>
    </submittedName>
</protein>
<dbReference type="AlphaFoldDB" id="A0AAJ0GZZ2"/>
<reference evidence="5" key="2">
    <citation type="submission" date="2023-06" db="EMBL/GenBank/DDBJ databases">
        <authorList>
            <consortium name="Lawrence Berkeley National Laboratory"/>
            <person name="Mondo S.J."/>
            <person name="Hensen N."/>
            <person name="Bonometti L."/>
            <person name="Westerberg I."/>
            <person name="Brannstrom I.O."/>
            <person name="Guillou S."/>
            <person name="Cros-Aarteil S."/>
            <person name="Calhoun S."/>
            <person name="Haridas S."/>
            <person name="Kuo A."/>
            <person name="Pangilinan J."/>
            <person name="Riley R."/>
            <person name="Labutti K."/>
            <person name="Andreopoulos B."/>
            <person name="Lipzen A."/>
            <person name="Chen C."/>
            <person name="Yanf M."/>
            <person name="Daum C."/>
            <person name="Ng V."/>
            <person name="Clum A."/>
            <person name="Steindorff A."/>
            <person name="Ohm R."/>
            <person name="Martin F."/>
            <person name="Silar P."/>
            <person name="Natvig D."/>
            <person name="Lalanne C."/>
            <person name="Gautier V."/>
            <person name="Ament-Velasquez S.L."/>
            <person name="Kruys A."/>
            <person name="Hutchinson M.I."/>
            <person name="Powell A.J."/>
            <person name="Barry K."/>
            <person name="Miller A.N."/>
            <person name="Grigoriev I.V."/>
            <person name="Debuchy R."/>
            <person name="Gladieux P."/>
            <person name="Thoren M.H."/>
            <person name="Johannesson H."/>
        </authorList>
    </citation>
    <scope>NUCLEOTIDE SEQUENCE</scope>
    <source>
        <strain evidence="5">CBS 333.67</strain>
    </source>
</reference>
<evidence type="ECO:0000256" key="3">
    <source>
        <dbReference type="PROSITE-ProRule" id="PRU00023"/>
    </source>
</evidence>
<dbReference type="PROSITE" id="PS50297">
    <property type="entry name" value="ANK_REP_REGION"/>
    <property type="match status" value="3"/>
</dbReference>
<feature type="region of interest" description="Disordered" evidence="4">
    <location>
        <begin position="163"/>
        <end position="218"/>
    </location>
</feature>
<feature type="repeat" description="ANK" evidence="3">
    <location>
        <begin position="131"/>
        <end position="163"/>
    </location>
</feature>
<dbReference type="PROSITE" id="PS50088">
    <property type="entry name" value="ANK_REPEAT"/>
    <property type="match status" value="5"/>
</dbReference>
<dbReference type="Pfam" id="PF12796">
    <property type="entry name" value="Ank_2"/>
    <property type="match status" value="1"/>
</dbReference>